<dbReference type="Proteomes" id="UP001457282">
    <property type="component" value="Unassembled WGS sequence"/>
</dbReference>
<evidence type="ECO:0000313" key="3">
    <source>
        <dbReference type="Proteomes" id="UP001457282"/>
    </source>
</evidence>
<protein>
    <submittedName>
        <fullName evidence="2">Uncharacterized protein</fullName>
    </submittedName>
</protein>
<evidence type="ECO:0000256" key="1">
    <source>
        <dbReference type="SAM" id="MobiDB-lite"/>
    </source>
</evidence>
<organism evidence="2 3">
    <name type="scientific">Rubus argutus</name>
    <name type="common">Southern blackberry</name>
    <dbReference type="NCBI Taxonomy" id="59490"/>
    <lineage>
        <taxon>Eukaryota</taxon>
        <taxon>Viridiplantae</taxon>
        <taxon>Streptophyta</taxon>
        <taxon>Embryophyta</taxon>
        <taxon>Tracheophyta</taxon>
        <taxon>Spermatophyta</taxon>
        <taxon>Magnoliopsida</taxon>
        <taxon>eudicotyledons</taxon>
        <taxon>Gunneridae</taxon>
        <taxon>Pentapetalae</taxon>
        <taxon>rosids</taxon>
        <taxon>fabids</taxon>
        <taxon>Rosales</taxon>
        <taxon>Rosaceae</taxon>
        <taxon>Rosoideae</taxon>
        <taxon>Rosoideae incertae sedis</taxon>
        <taxon>Rubus</taxon>
    </lineage>
</organism>
<proteinExistence type="predicted"/>
<feature type="region of interest" description="Disordered" evidence="1">
    <location>
        <begin position="1"/>
        <end position="20"/>
    </location>
</feature>
<sequence length="94" mass="9396">MLMSRLGKKGTGGGLGKPGADLQIISPSFGSCKTSGVARIARTAAKGPNPLPKSSSSSMFTMFQDAKALQEKLAKKADKVAGPAGGNSSGGKSK</sequence>
<gene>
    <name evidence="2" type="ORF">M0R45_020431</name>
</gene>
<dbReference type="AlphaFoldDB" id="A0AAW1XA29"/>
<keyword evidence="3" id="KW-1185">Reference proteome</keyword>
<name>A0AAW1XA29_RUBAR</name>
<reference evidence="2 3" key="1">
    <citation type="journal article" date="2023" name="G3 (Bethesda)">
        <title>A chromosome-length genome assembly and annotation of blackberry (Rubus argutus, cv. 'Hillquist').</title>
        <authorList>
            <person name="Bruna T."/>
            <person name="Aryal R."/>
            <person name="Dudchenko O."/>
            <person name="Sargent D.J."/>
            <person name="Mead D."/>
            <person name="Buti M."/>
            <person name="Cavallini A."/>
            <person name="Hytonen T."/>
            <person name="Andres J."/>
            <person name="Pham M."/>
            <person name="Weisz D."/>
            <person name="Mascagni F."/>
            <person name="Usai G."/>
            <person name="Natali L."/>
            <person name="Bassil N."/>
            <person name="Fernandez G.E."/>
            <person name="Lomsadze A."/>
            <person name="Armour M."/>
            <person name="Olukolu B."/>
            <person name="Poorten T."/>
            <person name="Britton C."/>
            <person name="Davik J."/>
            <person name="Ashrafi H."/>
            <person name="Aiden E.L."/>
            <person name="Borodovsky M."/>
            <person name="Worthington M."/>
        </authorList>
    </citation>
    <scope>NUCLEOTIDE SEQUENCE [LARGE SCALE GENOMIC DNA]</scope>
    <source>
        <strain evidence="2">PI 553951</strain>
    </source>
</reference>
<accession>A0AAW1XA29</accession>
<evidence type="ECO:0000313" key="2">
    <source>
        <dbReference type="EMBL" id="KAK9933228.1"/>
    </source>
</evidence>
<feature type="region of interest" description="Disordered" evidence="1">
    <location>
        <begin position="73"/>
        <end position="94"/>
    </location>
</feature>
<dbReference type="EMBL" id="JBEDUW010000004">
    <property type="protein sequence ID" value="KAK9933228.1"/>
    <property type="molecule type" value="Genomic_DNA"/>
</dbReference>
<dbReference type="PROSITE" id="PS51257">
    <property type="entry name" value="PROKAR_LIPOPROTEIN"/>
    <property type="match status" value="1"/>
</dbReference>
<comment type="caution">
    <text evidence="2">The sequence shown here is derived from an EMBL/GenBank/DDBJ whole genome shotgun (WGS) entry which is preliminary data.</text>
</comment>
<feature type="compositionally biased region" description="Gly residues" evidence="1">
    <location>
        <begin position="83"/>
        <end position="94"/>
    </location>
</feature>